<keyword evidence="2" id="KW-1133">Transmembrane helix</keyword>
<name>A0A7W3RAY7_9ACTN</name>
<comment type="caution">
    <text evidence="3">The sequence shown here is derived from an EMBL/GenBank/DDBJ whole genome shotgun (WGS) entry which is preliminary data.</text>
</comment>
<sequence length="233" mass="24939">MSRSHRSHRRRRKKSNAGKIGLAGVLTGVLGAGAIVVGYVALRPEPGEDAQARPQKAVQDGSITAAPSPTTGPALSVTTPEGYTYSLGAVRTGAEDRPLSRSTPPPSGQTYAYGEYVLTNTMQQPILLDFPADLYLSREYVPDELQDRCAPQPGVPDDLCTPPTHSEVVARLNGSEPPIDENGDKLMPPGASYLVRIATEAPLEAGIADGTVRLYVWHARFTADRKGIEVRLP</sequence>
<reference evidence="3 4" key="1">
    <citation type="submission" date="2020-08" db="EMBL/GenBank/DDBJ databases">
        <title>Sequencing the genomes of 1000 actinobacteria strains.</title>
        <authorList>
            <person name="Klenk H.-P."/>
        </authorList>
    </citation>
    <scope>NUCLEOTIDE SEQUENCE [LARGE SCALE GENOMIC DNA]</scope>
    <source>
        <strain evidence="3 4">DSM 45823</strain>
    </source>
</reference>
<feature type="transmembrane region" description="Helical" evidence="2">
    <location>
        <begin position="20"/>
        <end position="42"/>
    </location>
</feature>
<gene>
    <name evidence="3" type="ORF">HNR21_005810</name>
</gene>
<accession>A0A7W3RAY7</accession>
<feature type="compositionally biased region" description="Polar residues" evidence="1">
    <location>
        <begin position="61"/>
        <end position="79"/>
    </location>
</feature>
<evidence type="ECO:0000313" key="4">
    <source>
        <dbReference type="Proteomes" id="UP000539313"/>
    </source>
</evidence>
<feature type="region of interest" description="Disordered" evidence="1">
    <location>
        <begin position="48"/>
        <end position="79"/>
    </location>
</feature>
<organism evidence="3 4">
    <name type="scientific">Thermomonospora cellulosilytica</name>
    <dbReference type="NCBI Taxonomy" id="1411118"/>
    <lineage>
        <taxon>Bacteria</taxon>
        <taxon>Bacillati</taxon>
        <taxon>Actinomycetota</taxon>
        <taxon>Actinomycetes</taxon>
        <taxon>Streptosporangiales</taxon>
        <taxon>Thermomonosporaceae</taxon>
        <taxon>Thermomonospora</taxon>
    </lineage>
</organism>
<evidence type="ECO:0000313" key="3">
    <source>
        <dbReference type="EMBL" id="MBA9006928.1"/>
    </source>
</evidence>
<keyword evidence="4" id="KW-1185">Reference proteome</keyword>
<keyword evidence="2" id="KW-0472">Membrane</keyword>
<evidence type="ECO:0000256" key="1">
    <source>
        <dbReference type="SAM" id="MobiDB-lite"/>
    </source>
</evidence>
<dbReference type="EMBL" id="JACJII010000001">
    <property type="protein sequence ID" value="MBA9006928.1"/>
    <property type="molecule type" value="Genomic_DNA"/>
</dbReference>
<protein>
    <submittedName>
        <fullName evidence="3">Uncharacterized protein</fullName>
    </submittedName>
</protein>
<dbReference type="RefSeq" id="WP_182707677.1">
    <property type="nucleotide sequence ID" value="NZ_JACJII010000001.1"/>
</dbReference>
<dbReference type="AlphaFoldDB" id="A0A7W3RAY7"/>
<proteinExistence type="predicted"/>
<evidence type="ECO:0000256" key="2">
    <source>
        <dbReference type="SAM" id="Phobius"/>
    </source>
</evidence>
<dbReference type="Proteomes" id="UP000539313">
    <property type="component" value="Unassembled WGS sequence"/>
</dbReference>
<keyword evidence="2" id="KW-0812">Transmembrane</keyword>